<dbReference type="InterPro" id="IPR013149">
    <property type="entry name" value="ADH-like_C"/>
</dbReference>
<dbReference type="AlphaFoldDB" id="A0A5J6FKA5"/>
<reference evidence="2 3" key="1">
    <citation type="submission" date="2017-09" db="EMBL/GenBank/DDBJ databases">
        <authorList>
            <person name="Lee N."/>
            <person name="Cho B.-K."/>
        </authorList>
    </citation>
    <scope>NUCLEOTIDE SEQUENCE [LARGE SCALE GENOMIC DNA]</scope>
    <source>
        <strain evidence="2 3">ATCC 12769</strain>
    </source>
</reference>
<dbReference type="GO" id="GO:0016491">
    <property type="term" value="F:oxidoreductase activity"/>
    <property type="evidence" value="ECO:0007669"/>
    <property type="project" value="InterPro"/>
</dbReference>
<dbReference type="Gene3D" id="3.90.180.10">
    <property type="entry name" value="Medium-chain alcohol dehydrogenases, catalytic domain"/>
    <property type="match status" value="1"/>
</dbReference>
<dbReference type="SUPFAM" id="SSF51735">
    <property type="entry name" value="NAD(P)-binding Rossmann-fold domains"/>
    <property type="match status" value="1"/>
</dbReference>
<evidence type="ECO:0000313" key="3">
    <source>
        <dbReference type="Proteomes" id="UP000326178"/>
    </source>
</evidence>
<dbReference type="KEGG" id="snk:CP967_30905"/>
<feature type="domain" description="Enoyl reductase (ER)" evidence="1">
    <location>
        <begin position="22"/>
        <end position="342"/>
    </location>
</feature>
<dbReference type="PANTHER" id="PTHR43677">
    <property type="entry name" value="SHORT-CHAIN DEHYDROGENASE/REDUCTASE"/>
    <property type="match status" value="1"/>
</dbReference>
<dbReference type="InterPro" id="IPR011032">
    <property type="entry name" value="GroES-like_sf"/>
</dbReference>
<proteinExistence type="predicted"/>
<evidence type="ECO:0000259" key="1">
    <source>
        <dbReference type="SMART" id="SM00829"/>
    </source>
</evidence>
<dbReference type="InterPro" id="IPR036291">
    <property type="entry name" value="NAD(P)-bd_dom_sf"/>
</dbReference>
<dbReference type="Pfam" id="PF00107">
    <property type="entry name" value="ADH_zinc_N"/>
    <property type="match status" value="1"/>
</dbReference>
<dbReference type="SUPFAM" id="SSF50129">
    <property type="entry name" value="GroES-like"/>
    <property type="match status" value="1"/>
</dbReference>
<dbReference type="Pfam" id="PF16884">
    <property type="entry name" value="ADH_N_2"/>
    <property type="match status" value="1"/>
</dbReference>
<dbReference type="OrthoDB" id="9805663at2"/>
<evidence type="ECO:0000313" key="2">
    <source>
        <dbReference type="EMBL" id="QEU75794.1"/>
    </source>
</evidence>
<keyword evidence="3" id="KW-1185">Reference proteome</keyword>
<accession>A0A5J6FKA5</accession>
<dbReference type="Proteomes" id="UP000326178">
    <property type="component" value="Chromosome"/>
</dbReference>
<dbReference type="SMART" id="SM00829">
    <property type="entry name" value="PKS_ER"/>
    <property type="match status" value="1"/>
</dbReference>
<dbReference type="InterPro" id="IPR020843">
    <property type="entry name" value="ER"/>
</dbReference>
<dbReference type="CDD" id="cd05288">
    <property type="entry name" value="PGDH"/>
    <property type="match status" value="1"/>
</dbReference>
<sequence length="345" mass="35613">MTARPPLPPESREVRLVSLPDGLPRPEHFQVVGTPLPRPAAGEVLVRNRCFQVFPALRTVIGGGLQDTPFPALMPGDTLFGAAVGEVVANPGPGGPPVGTSVFHYFGWREYAAVPAAGCVPLDGSLREPVEYLSQGALAYAALTRGAGLRPGDTVFVAGGAGSVGSTAGRTARLLGAGRVIGSTGSPAKARTMTGSLGYDAVVLREPERTFAARLAEAAPGGIDVLVDMVGGAQLRAAVEVARPGARFALVGALSGQLAPDGDGTTAPVGLDSYQLVVKRITMRGISGLDHPEVQEEWNRTFGGWLRSGEITFPHVRIAGMDGAARALHEVIGGRHLGTVVVTLT</sequence>
<dbReference type="RefSeq" id="WP_150491110.1">
    <property type="nucleotide sequence ID" value="NZ_BMUV01000003.1"/>
</dbReference>
<gene>
    <name evidence="2" type="ORF">CP967_30905</name>
</gene>
<protein>
    <submittedName>
        <fullName evidence="2">NADP-dependent oxidoreductase</fullName>
    </submittedName>
</protein>
<dbReference type="Gene3D" id="3.40.50.720">
    <property type="entry name" value="NAD(P)-binding Rossmann-like Domain"/>
    <property type="match status" value="1"/>
</dbReference>
<name>A0A5J6FKA5_9ACTN</name>
<dbReference type="InterPro" id="IPR051397">
    <property type="entry name" value="Zn-ADH-like_protein"/>
</dbReference>
<dbReference type="PANTHER" id="PTHR43677:SF4">
    <property type="entry name" value="QUINONE OXIDOREDUCTASE-LIKE PROTEIN 2"/>
    <property type="match status" value="1"/>
</dbReference>
<dbReference type="InterPro" id="IPR041694">
    <property type="entry name" value="ADH_N_2"/>
</dbReference>
<organism evidence="2 3">
    <name type="scientific">Streptomyces nitrosporeus</name>
    <dbReference type="NCBI Taxonomy" id="28894"/>
    <lineage>
        <taxon>Bacteria</taxon>
        <taxon>Bacillati</taxon>
        <taxon>Actinomycetota</taxon>
        <taxon>Actinomycetes</taxon>
        <taxon>Kitasatosporales</taxon>
        <taxon>Streptomycetaceae</taxon>
        <taxon>Streptomyces</taxon>
    </lineage>
</organism>
<dbReference type="EMBL" id="CP023702">
    <property type="protein sequence ID" value="QEU75794.1"/>
    <property type="molecule type" value="Genomic_DNA"/>
</dbReference>